<dbReference type="EMBL" id="KN391573">
    <property type="protein sequence ID" value="KHG09597.1"/>
    <property type="molecule type" value="Genomic_DNA"/>
</dbReference>
<proteinExistence type="predicted"/>
<protein>
    <submittedName>
        <fullName evidence="1">Phosphomethylpyrimidine synthase</fullName>
    </submittedName>
</protein>
<name>A0A0B0NAA6_GOSAR</name>
<keyword evidence="2" id="KW-1185">Reference proteome</keyword>
<reference evidence="2" key="1">
    <citation type="submission" date="2014-09" db="EMBL/GenBank/DDBJ databases">
        <authorList>
            <person name="Mudge J."/>
            <person name="Ramaraj T."/>
            <person name="Lindquist I.E."/>
            <person name="Bharti A.K."/>
            <person name="Sundararajan A."/>
            <person name="Cameron C.T."/>
            <person name="Woodward J.E."/>
            <person name="May G.D."/>
            <person name="Brubaker C."/>
            <person name="Broadhvest J."/>
            <person name="Wilkins T.A."/>
        </authorList>
    </citation>
    <scope>NUCLEOTIDE SEQUENCE</scope>
    <source>
        <strain evidence="2">cv. AKA8401</strain>
    </source>
</reference>
<accession>A0A0B0NAA6</accession>
<gene>
    <name evidence="1" type="ORF">F383_11169</name>
</gene>
<evidence type="ECO:0000313" key="2">
    <source>
        <dbReference type="Proteomes" id="UP000032142"/>
    </source>
</evidence>
<dbReference type="PANTHER" id="PTHR47481:SF10">
    <property type="entry name" value="COPIA-LIKE POLYPROTEIN_RETROTRANSPOSON"/>
    <property type="match status" value="1"/>
</dbReference>
<dbReference type="Proteomes" id="UP000032142">
    <property type="component" value="Unassembled WGS sequence"/>
</dbReference>
<organism evidence="1 2">
    <name type="scientific">Gossypium arboreum</name>
    <name type="common">Tree cotton</name>
    <name type="synonym">Gossypium nanking</name>
    <dbReference type="NCBI Taxonomy" id="29729"/>
    <lineage>
        <taxon>Eukaryota</taxon>
        <taxon>Viridiplantae</taxon>
        <taxon>Streptophyta</taxon>
        <taxon>Embryophyta</taxon>
        <taxon>Tracheophyta</taxon>
        <taxon>Spermatophyta</taxon>
        <taxon>Magnoliopsida</taxon>
        <taxon>eudicotyledons</taxon>
        <taxon>Gunneridae</taxon>
        <taxon>Pentapetalae</taxon>
        <taxon>rosids</taxon>
        <taxon>malvids</taxon>
        <taxon>Malvales</taxon>
        <taxon>Malvaceae</taxon>
        <taxon>Malvoideae</taxon>
        <taxon>Gossypium</taxon>
    </lineage>
</organism>
<evidence type="ECO:0000313" key="1">
    <source>
        <dbReference type="EMBL" id="KHG09597.1"/>
    </source>
</evidence>
<dbReference type="PANTHER" id="PTHR47481">
    <property type="match status" value="1"/>
</dbReference>
<sequence>MCHALYSIKKANLTVKEYLAKVKSLSDSLIAAGSPITKQELVSIILVGLSMEYESIRVLASATPTSLDLLTEMLLDCETRQIALLTEVPLCSPCYQPHASYSHQSSRPSFTAGSDQAWYPDSSATNHITPNMTPFTNVALYTGTSLALTAPPPVDQDGKKAYGQTATPPTPKKKAKLMARKRVDILQPLLLPKRRQSCSLPKRQADFLSHHCPSRDFDCYFTNDGS</sequence>
<dbReference type="AlphaFoldDB" id="A0A0B0NAA6"/>